<comment type="caution">
    <text evidence="3">The sequence shown here is derived from an EMBL/GenBank/DDBJ whole genome shotgun (WGS) entry which is preliminary data.</text>
</comment>
<feature type="transmembrane region" description="Helical" evidence="2">
    <location>
        <begin position="53"/>
        <end position="71"/>
    </location>
</feature>
<keyword evidence="2" id="KW-0812">Transmembrane</keyword>
<reference evidence="3" key="1">
    <citation type="thesis" date="2020" institute="ProQuest LLC" country="789 East Eisenhower Parkway, Ann Arbor, MI, USA">
        <title>Comparative Genomics and Chromosome Evolution.</title>
        <authorList>
            <person name="Mudd A.B."/>
        </authorList>
    </citation>
    <scope>NUCLEOTIDE SEQUENCE</scope>
    <source>
        <strain evidence="3">237g6f4</strain>
        <tissue evidence="3">Blood</tissue>
    </source>
</reference>
<sequence length="101" mass="11355">MEVQLFYPAIALIYFAALSWESRGNRLELGTAASLNVFCLFVVAQPICLLLGGYQGVFIYAAIAMTSYASLPRGEKEPRPDKAKKDKDPLKKSKRREKKKE</sequence>
<dbReference type="AlphaFoldDB" id="A0AAV7ABZ8"/>
<dbReference type="EMBL" id="WNYA01000009">
    <property type="protein sequence ID" value="KAG8556860.1"/>
    <property type="molecule type" value="Genomic_DNA"/>
</dbReference>
<gene>
    <name evidence="3" type="ORF">GDO81_018233</name>
</gene>
<dbReference type="Proteomes" id="UP000824782">
    <property type="component" value="Unassembled WGS sequence"/>
</dbReference>
<feature type="compositionally biased region" description="Basic and acidic residues" evidence="1">
    <location>
        <begin position="73"/>
        <end position="91"/>
    </location>
</feature>
<keyword evidence="4" id="KW-1185">Reference proteome</keyword>
<evidence type="ECO:0000313" key="3">
    <source>
        <dbReference type="EMBL" id="KAG8556860.1"/>
    </source>
</evidence>
<feature type="compositionally biased region" description="Basic residues" evidence="1">
    <location>
        <begin position="92"/>
        <end position="101"/>
    </location>
</feature>
<organism evidence="3 4">
    <name type="scientific">Engystomops pustulosus</name>
    <name type="common">Tungara frog</name>
    <name type="synonym">Physalaemus pustulosus</name>
    <dbReference type="NCBI Taxonomy" id="76066"/>
    <lineage>
        <taxon>Eukaryota</taxon>
        <taxon>Metazoa</taxon>
        <taxon>Chordata</taxon>
        <taxon>Craniata</taxon>
        <taxon>Vertebrata</taxon>
        <taxon>Euteleostomi</taxon>
        <taxon>Amphibia</taxon>
        <taxon>Batrachia</taxon>
        <taxon>Anura</taxon>
        <taxon>Neobatrachia</taxon>
        <taxon>Hyloidea</taxon>
        <taxon>Leptodactylidae</taxon>
        <taxon>Leiuperinae</taxon>
        <taxon>Engystomops</taxon>
    </lineage>
</organism>
<proteinExistence type="predicted"/>
<evidence type="ECO:0000256" key="1">
    <source>
        <dbReference type="SAM" id="MobiDB-lite"/>
    </source>
</evidence>
<feature type="transmembrane region" description="Helical" evidence="2">
    <location>
        <begin position="6"/>
        <end position="22"/>
    </location>
</feature>
<feature type="region of interest" description="Disordered" evidence="1">
    <location>
        <begin position="72"/>
        <end position="101"/>
    </location>
</feature>
<evidence type="ECO:0000256" key="2">
    <source>
        <dbReference type="SAM" id="Phobius"/>
    </source>
</evidence>
<protein>
    <submittedName>
        <fullName evidence="3">Uncharacterized protein</fullName>
    </submittedName>
</protein>
<keyword evidence="2" id="KW-0472">Membrane</keyword>
<keyword evidence="2" id="KW-1133">Transmembrane helix</keyword>
<evidence type="ECO:0000313" key="4">
    <source>
        <dbReference type="Proteomes" id="UP000824782"/>
    </source>
</evidence>
<accession>A0AAV7ABZ8</accession>
<name>A0AAV7ABZ8_ENGPU</name>